<dbReference type="GO" id="GO:1902201">
    <property type="term" value="P:negative regulation of bacterial-type flagellum-dependent cell motility"/>
    <property type="evidence" value="ECO:0007669"/>
    <property type="project" value="TreeGrafter"/>
</dbReference>
<dbReference type="NCBIfam" id="TIGR00254">
    <property type="entry name" value="GGDEF"/>
    <property type="match status" value="1"/>
</dbReference>
<feature type="transmembrane region" description="Helical" evidence="4">
    <location>
        <begin position="164"/>
        <end position="182"/>
    </location>
</feature>
<dbReference type="SUPFAM" id="SSF55073">
    <property type="entry name" value="Nucleotide cyclase"/>
    <property type="match status" value="1"/>
</dbReference>
<evidence type="ECO:0000256" key="3">
    <source>
        <dbReference type="ARBA" id="ARBA00034247"/>
    </source>
</evidence>
<dbReference type="InterPro" id="IPR050469">
    <property type="entry name" value="Diguanylate_Cyclase"/>
</dbReference>
<comment type="caution">
    <text evidence="6">The sequence shown here is derived from an EMBL/GenBank/DDBJ whole genome shotgun (WGS) entry which is preliminary data.</text>
</comment>
<keyword evidence="4" id="KW-0812">Transmembrane</keyword>
<dbReference type="GO" id="GO:0043709">
    <property type="term" value="P:cell adhesion involved in single-species biofilm formation"/>
    <property type="evidence" value="ECO:0007669"/>
    <property type="project" value="TreeGrafter"/>
</dbReference>
<feature type="transmembrane region" description="Helical" evidence="4">
    <location>
        <begin position="20"/>
        <end position="43"/>
    </location>
</feature>
<organism evidence="6 7">
    <name type="scientific">Vibrio bivalvicida</name>
    <dbReference type="NCBI Taxonomy" id="1276888"/>
    <lineage>
        <taxon>Bacteria</taxon>
        <taxon>Pseudomonadati</taxon>
        <taxon>Pseudomonadota</taxon>
        <taxon>Gammaproteobacteria</taxon>
        <taxon>Vibrionales</taxon>
        <taxon>Vibrionaceae</taxon>
        <taxon>Vibrio</taxon>
        <taxon>Vibrio oreintalis group</taxon>
    </lineage>
</organism>
<dbReference type="InterPro" id="IPR000160">
    <property type="entry name" value="GGDEF_dom"/>
</dbReference>
<dbReference type="CDD" id="cd01949">
    <property type="entry name" value="GGDEF"/>
    <property type="match status" value="1"/>
</dbReference>
<proteinExistence type="predicted"/>
<reference evidence="6 7" key="1">
    <citation type="journal article" date="2016" name="Syst. Appl. Microbiol.">
        <title>Vibrio bivalvicida sp. nov., a novel larval pathogen for bivalve molluscs reared in a hatchery.</title>
        <authorList>
            <person name="Dubert J."/>
            <person name="Romalde J.L."/>
            <person name="Prado S."/>
            <person name="Barja J.L."/>
        </authorList>
    </citation>
    <scope>NUCLEOTIDE SEQUENCE [LARGE SCALE GENOMIC DNA]</scope>
    <source>
        <strain evidence="6 7">605</strain>
    </source>
</reference>
<evidence type="ECO:0000256" key="4">
    <source>
        <dbReference type="SAM" id="Phobius"/>
    </source>
</evidence>
<dbReference type="InterPro" id="IPR043128">
    <property type="entry name" value="Rev_trsase/Diguanyl_cyclase"/>
</dbReference>
<dbReference type="FunFam" id="3.30.70.270:FF:000001">
    <property type="entry name" value="Diguanylate cyclase domain protein"/>
    <property type="match status" value="1"/>
</dbReference>
<protein>
    <recommendedName>
        <fullName evidence="2">diguanylate cyclase</fullName>
        <ecNumber evidence="2">2.7.7.65</ecNumber>
    </recommendedName>
</protein>
<feature type="transmembrane region" description="Helical" evidence="4">
    <location>
        <begin position="114"/>
        <end position="134"/>
    </location>
</feature>
<dbReference type="AlphaFoldDB" id="A0A177XUW2"/>
<feature type="transmembrane region" description="Helical" evidence="4">
    <location>
        <begin position="87"/>
        <end position="108"/>
    </location>
</feature>
<evidence type="ECO:0000256" key="2">
    <source>
        <dbReference type="ARBA" id="ARBA00012528"/>
    </source>
</evidence>
<gene>
    <name evidence="6" type="ORF">APB76_20675</name>
</gene>
<evidence type="ECO:0000313" key="7">
    <source>
        <dbReference type="Proteomes" id="UP000078406"/>
    </source>
</evidence>
<dbReference type="Pfam" id="PF00990">
    <property type="entry name" value="GGDEF"/>
    <property type="match status" value="1"/>
</dbReference>
<accession>A0A177XUW2</accession>
<comment type="catalytic activity">
    <reaction evidence="3">
        <text>2 GTP = 3',3'-c-di-GMP + 2 diphosphate</text>
        <dbReference type="Rhea" id="RHEA:24898"/>
        <dbReference type="ChEBI" id="CHEBI:33019"/>
        <dbReference type="ChEBI" id="CHEBI:37565"/>
        <dbReference type="ChEBI" id="CHEBI:58805"/>
        <dbReference type="EC" id="2.7.7.65"/>
    </reaction>
</comment>
<dbReference type="Proteomes" id="UP000078406">
    <property type="component" value="Unassembled WGS sequence"/>
</dbReference>
<dbReference type="PANTHER" id="PTHR45138:SF9">
    <property type="entry name" value="DIGUANYLATE CYCLASE DGCM-RELATED"/>
    <property type="match status" value="1"/>
</dbReference>
<dbReference type="EMBL" id="LLEI02000083">
    <property type="protein sequence ID" value="OAJ92411.1"/>
    <property type="molecule type" value="Genomic_DNA"/>
</dbReference>
<evidence type="ECO:0000259" key="5">
    <source>
        <dbReference type="PROSITE" id="PS50887"/>
    </source>
</evidence>
<feature type="transmembrane region" description="Helical" evidence="4">
    <location>
        <begin position="49"/>
        <end position="66"/>
    </location>
</feature>
<evidence type="ECO:0000313" key="6">
    <source>
        <dbReference type="EMBL" id="OAJ92411.1"/>
    </source>
</evidence>
<dbReference type="EC" id="2.7.7.65" evidence="2"/>
<dbReference type="GO" id="GO:0052621">
    <property type="term" value="F:diguanylate cyclase activity"/>
    <property type="evidence" value="ECO:0007669"/>
    <property type="project" value="UniProtKB-EC"/>
</dbReference>
<evidence type="ECO:0000256" key="1">
    <source>
        <dbReference type="ARBA" id="ARBA00001946"/>
    </source>
</evidence>
<dbReference type="SMART" id="SM00267">
    <property type="entry name" value="GGDEF"/>
    <property type="match status" value="1"/>
</dbReference>
<keyword evidence="4" id="KW-1133">Transmembrane helix</keyword>
<dbReference type="PANTHER" id="PTHR45138">
    <property type="entry name" value="REGULATORY COMPONENTS OF SENSORY TRANSDUCTION SYSTEM"/>
    <property type="match status" value="1"/>
</dbReference>
<keyword evidence="4" id="KW-0472">Membrane</keyword>
<dbReference type="Gene3D" id="3.30.70.270">
    <property type="match status" value="1"/>
</dbReference>
<comment type="cofactor">
    <cofactor evidence="1">
        <name>Mg(2+)</name>
        <dbReference type="ChEBI" id="CHEBI:18420"/>
    </cofactor>
</comment>
<dbReference type="InterPro" id="IPR029787">
    <property type="entry name" value="Nucleotide_cyclase"/>
</dbReference>
<feature type="transmembrane region" description="Helical" evidence="4">
    <location>
        <begin position="141"/>
        <end position="158"/>
    </location>
</feature>
<dbReference type="RefSeq" id="WP_049843941.1">
    <property type="nucleotide sequence ID" value="NZ_LLEI02000083.1"/>
</dbReference>
<dbReference type="PROSITE" id="PS50887">
    <property type="entry name" value="GGDEF"/>
    <property type="match status" value="1"/>
</dbReference>
<name>A0A177XUW2_9VIBR</name>
<dbReference type="GO" id="GO:0005886">
    <property type="term" value="C:plasma membrane"/>
    <property type="evidence" value="ECO:0007669"/>
    <property type="project" value="TreeGrafter"/>
</dbReference>
<sequence>MNPDIAIEVERRKHLEMMDAFPMIALLQGALATLVLSVTVLNYGLSDQSIVWALLFVCVITARYAIDHSLRPRIDTHSMTKVHWFGLLTTRSLIGFVWSLGSIWYIQIAPEDNLLSTTIWCTALAFAGTIFHINSISALQIYFWSLILPLVAYFSVGLERLFEAFILVLCGVIYVSLYTRFLHNKAIKRITEEIEKEQLIHQLSEANLSIKLLAEQDALTELKNRTYFNHKIEVVWQRTLEKRQDLCVILFDIDHFKPFNDNYGHIAGDKALRKVAKRLKLIDLEAEYSFFARVGGEEFVAVLPNTTIDKAIQLAERIRLDIESASISHQYSSCSDVITISAGVAISSLEESSSIIELMERADKALYKAKEGGRNQVAASEQHLHPVELQVQHS</sequence>
<feature type="domain" description="GGDEF" evidence="5">
    <location>
        <begin position="244"/>
        <end position="382"/>
    </location>
</feature>